<dbReference type="Proteomes" id="UP000681720">
    <property type="component" value="Unassembled WGS sequence"/>
</dbReference>
<accession>A0A8S2XSQ2</accession>
<keyword evidence="1" id="KW-0812">Transmembrane</keyword>
<sequence>MDHGSLVYRGLVGIGCDIHNVAAVDTVLVGFLRGGVVVAAQIVVLLVFVGGVPKTADYFVVDRVHVVVAVDV</sequence>
<reference evidence="2" key="1">
    <citation type="submission" date="2021-02" db="EMBL/GenBank/DDBJ databases">
        <authorList>
            <person name="Nowell W R."/>
        </authorList>
    </citation>
    <scope>NUCLEOTIDE SEQUENCE</scope>
</reference>
<dbReference type="EMBL" id="CAJOBJ010082539">
    <property type="protein sequence ID" value="CAF4507306.1"/>
    <property type="molecule type" value="Genomic_DNA"/>
</dbReference>
<keyword evidence="1" id="KW-0472">Membrane</keyword>
<feature type="non-terminal residue" evidence="2">
    <location>
        <position position="72"/>
    </location>
</feature>
<gene>
    <name evidence="2" type="ORF">GIL414_LOCUS35022</name>
</gene>
<comment type="caution">
    <text evidence="2">The sequence shown here is derived from an EMBL/GenBank/DDBJ whole genome shotgun (WGS) entry which is preliminary data.</text>
</comment>
<evidence type="ECO:0000313" key="2">
    <source>
        <dbReference type="EMBL" id="CAF4507306.1"/>
    </source>
</evidence>
<keyword evidence="1" id="KW-1133">Transmembrane helix</keyword>
<evidence type="ECO:0000313" key="3">
    <source>
        <dbReference type="Proteomes" id="UP000681720"/>
    </source>
</evidence>
<organism evidence="2 3">
    <name type="scientific">Rotaria magnacalcarata</name>
    <dbReference type="NCBI Taxonomy" id="392030"/>
    <lineage>
        <taxon>Eukaryota</taxon>
        <taxon>Metazoa</taxon>
        <taxon>Spiralia</taxon>
        <taxon>Gnathifera</taxon>
        <taxon>Rotifera</taxon>
        <taxon>Eurotatoria</taxon>
        <taxon>Bdelloidea</taxon>
        <taxon>Philodinida</taxon>
        <taxon>Philodinidae</taxon>
        <taxon>Rotaria</taxon>
    </lineage>
</organism>
<protein>
    <submittedName>
        <fullName evidence="2">Uncharacterized protein</fullName>
    </submittedName>
</protein>
<proteinExistence type="predicted"/>
<evidence type="ECO:0000256" key="1">
    <source>
        <dbReference type="SAM" id="Phobius"/>
    </source>
</evidence>
<dbReference type="AlphaFoldDB" id="A0A8S2XSQ2"/>
<name>A0A8S2XSQ2_9BILA</name>
<feature type="transmembrane region" description="Helical" evidence="1">
    <location>
        <begin position="27"/>
        <end position="49"/>
    </location>
</feature>